<evidence type="ECO:0000256" key="4">
    <source>
        <dbReference type="ARBA" id="ARBA00022842"/>
    </source>
</evidence>
<dbReference type="GO" id="GO:0004518">
    <property type="term" value="F:nuclease activity"/>
    <property type="evidence" value="ECO:0007669"/>
    <property type="project" value="UniProtKB-KW"/>
</dbReference>
<dbReference type="GO" id="GO:0016787">
    <property type="term" value="F:hydrolase activity"/>
    <property type="evidence" value="ECO:0007669"/>
    <property type="project" value="UniProtKB-KW"/>
</dbReference>
<keyword evidence="4" id="KW-0460">Magnesium</keyword>
<dbReference type="Proteomes" id="UP000575397">
    <property type="component" value="Unassembled WGS sequence"/>
</dbReference>
<evidence type="ECO:0000256" key="1">
    <source>
        <dbReference type="ARBA" id="ARBA00022722"/>
    </source>
</evidence>
<sequence length="97" mass="10315">MTQFVCRLARVTGRLGVAQRGQARAILDALNLVRISSQICDLAGLLEPTVLRSLDAIHLATALQVGDDLEALVTYDLRLGAAAQMVGIPLLSPGYSK</sequence>
<dbReference type="CDD" id="cd09874">
    <property type="entry name" value="PIN_MT3492-like"/>
    <property type="match status" value="1"/>
</dbReference>
<organism evidence="6 7">
    <name type="scientific">Mobiluncus mulieris</name>
    <dbReference type="NCBI Taxonomy" id="2052"/>
    <lineage>
        <taxon>Bacteria</taxon>
        <taxon>Bacillati</taxon>
        <taxon>Actinomycetota</taxon>
        <taxon>Actinomycetes</taxon>
        <taxon>Actinomycetales</taxon>
        <taxon>Actinomycetaceae</taxon>
        <taxon>Mobiluncus</taxon>
    </lineage>
</organism>
<protein>
    <submittedName>
        <fullName evidence="6">Type II toxin-antitoxin system VapC family toxin</fullName>
    </submittedName>
</protein>
<dbReference type="Pfam" id="PF01850">
    <property type="entry name" value="PIN"/>
    <property type="match status" value="1"/>
</dbReference>
<gene>
    <name evidence="6" type="ORF">HHJ77_05640</name>
</gene>
<dbReference type="InterPro" id="IPR002716">
    <property type="entry name" value="PIN_dom"/>
</dbReference>
<keyword evidence="1" id="KW-0540">Nuclease</keyword>
<name>A0A7Y0YHU3_9ACTO</name>
<keyword evidence="2" id="KW-0479">Metal-binding</keyword>
<accession>A0A7Y0YHU3</accession>
<keyword evidence="3" id="KW-0378">Hydrolase</keyword>
<feature type="domain" description="PIN" evidence="5">
    <location>
        <begin position="11"/>
        <end position="82"/>
    </location>
</feature>
<evidence type="ECO:0000313" key="7">
    <source>
        <dbReference type="Proteomes" id="UP000575397"/>
    </source>
</evidence>
<dbReference type="SUPFAM" id="SSF88723">
    <property type="entry name" value="PIN domain-like"/>
    <property type="match status" value="1"/>
</dbReference>
<evidence type="ECO:0000313" key="6">
    <source>
        <dbReference type="EMBL" id="NMX03416.1"/>
    </source>
</evidence>
<dbReference type="RefSeq" id="WP_169762609.1">
    <property type="nucleotide sequence ID" value="NZ_CAMPNB010000003.1"/>
</dbReference>
<proteinExistence type="predicted"/>
<evidence type="ECO:0000259" key="5">
    <source>
        <dbReference type="Pfam" id="PF01850"/>
    </source>
</evidence>
<dbReference type="AlphaFoldDB" id="A0A7Y0YHU3"/>
<dbReference type="GO" id="GO:0046872">
    <property type="term" value="F:metal ion binding"/>
    <property type="evidence" value="ECO:0007669"/>
    <property type="project" value="UniProtKB-KW"/>
</dbReference>
<dbReference type="Gene3D" id="3.40.50.1010">
    <property type="entry name" value="5'-nuclease"/>
    <property type="match status" value="1"/>
</dbReference>
<dbReference type="InterPro" id="IPR029060">
    <property type="entry name" value="PIN-like_dom_sf"/>
</dbReference>
<comment type="caution">
    <text evidence="6">The sequence shown here is derived from an EMBL/GenBank/DDBJ whole genome shotgun (WGS) entry which is preliminary data.</text>
</comment>
<reference evidence="6 7" key="1">
    <citation type="submission" date="2020-04" db="EMBL/GenBank/DDBJ databases">
        <title>Antimicrobial susceptibility and clonality of vaginal-derived multi-drug resistant Mobiluncus isolates in China.</title>
        <authorList>
            <person name="Zhang X."/>
        </authorList>
    </citation>
    <scope>NUCLEOTIDE SEQUENCE [LARGE SCALE GENOMIC DNA]</scope>
    <source>
        <strain evidence="6 7">12</strain>
    </source>
</reference>
<evidence type="ECO:0000256" key="3">
    <source>
        <dbReference type="ARBA" id="ARBA00022801"/>
    </source>
</evidence>
<dbReference type="EMBL" id="JABCUS010000010">
    <property type="protein sequence ID" value="NMX03416.1"/>
    <property type="molecule type" value="Genomic_DNA"/>
</dbReference>
<evidence type="ECO:0000256" key="2">
    <source>
        <dbReference type="ARBA" id="ARBA00022723"/>
    </source>
</evidence>